<evidence type="ECO:0008006" key="4">
    <source>
        <dbReference type="Google" id="ProtNLM"/>
    </source>
</evidence>
<gene>
    <name evidence="2" type="ORF">ODALV1_LOCUS18459</name>
</gene>
<dbReference type="Proteomes" id="UP001642540">
    <property type="component" value="Unassembled WGS sequence"/>
</dbReference>
<proteinExistence type="predicted"/>
<dbReference type="EMBL" id="CAXLJM020000058">
    <property type="protein sequence ID" value="CAL8119242.1"/>
    <property type="molecule type" value="Genomic_DNA"/>
</dbReference>
<keyword evidence="3" id="KW-1185">Reference proteome</keyword>
<keyword evidence="1" id="KW-0175">Coiled coil</keyword>
<evidence type="ECO:0000256" key="1">
    <source>
        <dbReference type="SAM" id="Coils"/>
    </source>
</evidence>
<name>A0ABP1RAW7_9HEXA</name>
<evidence type="ECO:0000313" key="2">
    <source>
        <dbReference type="EMBL" id="CAL8119242.1"/>
    </source>
</evidence>
<sequence>MRCVFRAVCHANPIHCSFVCYILGTEQKQRKYSSKEEERKEIVSKSLELNVKLNMERKPNDAEAPSDSEGDELEELKVLLANLQLEIDEDERLLIEKKTRFLLKTKEYQTRKTLLEFQSAKARKQEEKIEERRGDSSQGGISVINAEVSLLKSSIAKQALKIAVFKQQKEDERKNVETLVGELSQVKIQLLDQEEKLREHPCNEENPGPIIAREKIKLQKLLDELEGYSKIPCLTTAKRIAQAEVVAGSSPKAEIKPPLNN</sequence>
<reference evidence="2 3" key="1">
    <citation type="submission" date="2024-08" db="EMBL/GenBank/DDBJ databases">
        <authorList>
            <person name="Cucini C."/>
            <person name="Frati F."/>
        </authorList>
    </citation>
    <scope>NUCLEOTIDE SEQUENCE [LARGE SCALE GENOMIC DNA]</scope>
</reference>
<feature type="coiled-coil region" evidence="1">
    <location>
        <begin position="66"/>
        <end position="100"/>
    </location>
</feature>
<organism evidence="2 3">
    <name type="scientific">Orchesella dallaii</name>
    <dbReference type="NCBI Taxonomy" id="48710"/>
    <lineage>
        <taxon>Eukaryota</taxon>
        <taxon>Metazoa</taxon>
        <taxon>Ecdysozoa</taxon>
        <taxon>Arthropoda</taxon>
        <taxon>Hexapoda</taxon>
        <taxon>Collembola</taxon>
        <taxon>Entomobryomorpha</taxon>
        <taxon>Entomobryoidea</taxon>
        <taxon>Orchesellidae</taxon>
        <taxon>Orchesellinae</taxon>
        <taxon>Orchesella</taxon>
    </lineage>
</organism>
<protein>
    <recommendedName>
        <fullName evidence="4">Cortactin-binding protein-2 N-terminal domain-containing protein</fullName>
    </recommendedName>
</protein>
<evidence type="ECO:0000313" key="3">
    <source>
        <dbReference type="Proteomes" id="UP001642540"/>
    </source>
</evidence>
<accession>A0ABP1RAW7</accession>
<comment type="caution">
    <text evidence="2">The sequence shown here is derived from an EMBL/GenBank/DDBJ whole genome shotgun (WGS) entry which is preliminary data.</text>
</comment>